<name>A0A6C0BGQ4_9ZZZZ</name>
<keyword evidence="1" id="KW-0812">Transmembrane</keyword>
<protein>
    <submittedName>
        <fullName evidence="2">Uncharacterized protein</fullName>
    </submittedName>
</protein>
<feature type="transmembrane region" description="Helical" evidence="1">
    <location>
        <begin position="74"/>
        <end position="91"/>
    </location>
</feature>
<sequence>MSAVSSPGALQIAALPISGSGSGNSAAAAQLNNVNENLAATALQADADSMYDPKVKSGKPSIIRPEGFCSSSRSSMIMVVGILCIVYGLIAK</sequence>
<reference evidence="2" key="1">
    <citation type="journal article" date="2020" name="Nature">
        <title>Giant virus diversity and host interactions through global metagenomics.</title>
        <authorList>
            <person name="Schulz F."/>
            <person name="Roux S."/>
            <person name="Paez-Espino D."/>
            <person name="Jungbluth S."/>
            <person name="Walsh D.A."/>
            <person name="Denef V.J."/>
            <person name="McMahon K.D."/>
            <person name="Konstantinidis K.T."/>
            <person name="Eloe-Fadrosh E.A."/>
            <person name="Kyrpides N.C."/>
            <person name="Woyke T."/>
        </authorList>
    </citation>
    <scope>NUCLEOTIDE SEQUENCE</scope>
    <source>
        <strain evidence="2">GVMAG-M-3300013004-44</strain>
    </source>
</reference>
<keyword evidence="1" id="KW-0472">Membrane</keyword>
<organism evidence="2">
    <name type="scientific">viral metagenome</name>
    <dbReference type="NCBI Taxonomy" id="1070528"/>
    <lineage>
        <taxon>unclassified sequences</taxon>
        <taxon>metagenomes</taxon>
        <taxon>organismal metagenomes</taxon>
    </lineage>
</organism>
<accession>A0A6C0BGQ4</accession>
<keyword evidence="1" id="KW-1133">Transmembrane helix</keyword>
<evidence type="ECO:0000313" key="2">
    <source>
        <dbReference type="EMBL" id="QHS90911.1"/>
    </source>
</evidence>
<proteinExistence type="predicted"/>
<evidence type="ECO:0000256" key="1">
    <source>
        <dbReference type="SAM" id="Phobius"/>
    </source>
</evidence>
<dbReference type="AlphaFoldDB" id="A0A6C0BGQ4"/>
<dbReference type="EMBL" id="MN739154">
    <property type="protein sequence ID" value="QHS90911.1"/>
    <property type="molecule type" value="Genomic_DNA"/>
</dbReference>